<protein>
    <submittedName>
        <fullName evidence="1">Uncharacterized protein</fullName>
    </submittedName>
</protein>
<dbReference type="EMBL" id="MTBP01000002">
    <property type="protein sequence ID" value="POM25439.1"/>
    <property type="molecule type" value="Genomic_DNA"/>
</dbReference>
<sequence>MSGKRDRCGDEPCAWCDRDGWACRFCGGTGWWRPEMPERDAAGALNWVRVDEPCRMCGNTGKEHNPLEGPVPA</sequence>
<reference evidence="1 2" key="1">
    <citation type="journal article" date="2017" name="Chemistry">
        <title>Isolation, Biosynthesis and Chemical Modifications of Rubterolones A-F: Rare Tropolone Alkaloids from Actinomadura sp. 5-2.</title>
        <authorList>
            <person name="Guo H."/>
            <person name="Benndorf R."/>
            <person name="Leichnitz D."/>
            <person name="Klassen J.L."/>
            <person name="Vollmers J."/>
            <person name="Gorls H."/>
            <person name="Steinacker M."/>
            <person name="Weigel C."/>
            <person name="Dahse H.M."/>
            <person name="Kaster A.K."/>
            <person name="de Beer Z.W."/>
            <person name="Poulsen M."/>
            <person name="Beemelmanns C."/>
        </authorList>
    </citation>
    <scope>NUCLEOTIDE SEQUENCE [LARGE SCALE GENOMIC DNA]</scope>
    <source>
        <strain evidence="1 2">5-2</strain>
    </source>
</reference>
<dbReference type="RefSeq" id="WP_205648164.1">
    <property type="nucleotide sequence ID" value="NZ_MTBP01000002.1"/>
</dbReference>
<proteinExistence type="predicted"/>
<name>A0A2P4UKA7_9ACTN</name>
<accession>A0A2P4UKA7</accession>
<comment type="caution">
    <text evidence="1">The sequence shown here is derived from an EMBL/GenBank/DDBJ whole genome shotgun (WGS) entry which is preliminary data.</text>
</comment>
<keyword evidence="2" id="KW-1185">Reference proteome</keyword>
<gene>
    <name evidence="1" type="ORF">BTM25_40860</name>
</gene>
<evidence type="ECO:0000313" key="1">
    <source>
        <dbReference type="EMBL" id="POM25439.1"/>
    </source>
</evidence>
<evidence type="ECO:0000313" key="2">
    <source>
        <dbReference type="Proteomes" id="UP000242367"/>
    </source>
</evidence>
<organism evidence="1 2">
    <name type="scientific">Actinomadura rubteroloni</name>
    <dbReference type="NCBI Taxonomy" id="1926885"/>
    <lineage>
        <taxon>Bacteria</taxon>
        <taxon>Bacillati</taxon>
        <taxon>Actinomycetota</taxon>
        <taxon>Actinomycetes</taxon>
        <taxon>Streptosporangiales</taxon>
        <taxon>Thermomonosporaceae</taxon>
        <taxon>Actinomadura</taxon>
    </lineage>
</organism>
<dbReference type="AlphaFoldDB" id="A0A2P4UKA7"/>
<dbReference type="Proteomes" id="UP000242367">
    <property type="component" value="Unassembled WGS sequence"/>
</dbReference>